<organism evidence="3 4">
    <name type="scientific">Diatraea saccharalis</name>
    <name type="common">sugarcane borer</name>
    <dbReference type="NCBI Taxonomy" id="40085"/>
    <lineage>
        <taxon>Eukaryota</taxon>
        <taxon>Metazoa</taxon>
        <taxon>Ecdysozoa</taxon>
        <taxon>Arthropoda</taxon>
        <taxon>Hexapoda</taxon>
        <taxon>Insecta</taxon>
        <taxon>Pterygota</taxon>
        <taxon>Neoptera</taxon>
        <taxon>Endopterygota</taxon>
        <taxon>Lepidoptera</taxon>
        <taxon>Glossata</taxon>
        <taxon>Ditrysia</taxon>
        <taxon>Pyraloidea</taxon>
        <taxon>Crambidae</taxon>
        <taxon>Crambinae</taxon>
        <taxon>Diatraea</taxon>
    </lineage>
</organism>
<keyword evidence="1" id="KW-0862">Zinc</keyword>
<protein>
    <recommendedName>
        <fullName evidence="2">SWIM-type domain-containing protein</fullName>
    </recommendedName>
</protein>
<evidence type="ECO:0000259" key="2">
    <source>
        <dbReference type="PROSITE" id="PS50966"/>
    </source>
</evidence>
<evidence type="ECO:0000313" key="4">
    <source>
        <dbReference type="Proteomes" id="UP001153714"/>
    </source>
</evidence>
<dbReference type="AlphaFoldDB" id="A0A9N9WI00"/>
<keyword evidence="1" id="KW-0863">Zinc-finger</keyword>
<evidence type="ECO:0000256" key="1">
    <source>
        <dbReference type="PROSITE-ProRule" id="PRU00325"/>
    </source>
</evidence>
<reference evidence="3" key="1">
    <citation type="submission" date="2021-12" db="EMBL/GenBank/DDBJ databases">
        <authorList>
            <person name="King R."/>
        </authorList>
    </citation>
    <scope>NUCLEOTIDE SEQUENCE</scope>
</reference>
<feature type="domain" description="SWIM-type" evidence="2">
    <location>
        <begin position="80"/>
        <end position="118"/>
    </location>
</feature>
<sequence>MNNDYISKIPLIANQVLNHVESHGSNNLSDEDLALLHSVFGPVLQRACDILEKQHTLIEYTTSNKGRTLIEIKGENNHCYRVFPKINYCPCQAFKHQVLEKKTDVCCKHILAARLAQILNRTVCHQVTHDQYLMLVQSMFDLEEKNG</sequence>
<keyword evidence="4" id="KW-1185">Reference proteome</keyword>
<dbReference type="GO" id="GO:0008270">
    <property type="term" value="F:zinc ion binding"/>
    <property type="evidence" value="ECO:0007669"/>
    <property type="project" value="UniProtKB-KW"/>
</dbReference>
<dbReference type="Proteomes" id="UP001153714">
    <property type="component" value="Chromosome 3"/>
</dbReference>
<keyword evidence="1" id="KW-0479">Metal-binding</keyword>
<accession>A0A9N9WI00</accession>
<dbReference type="GO" id="GO:0000724">
    <property type="term" value="P:double-strand break repair via homologous recombination"/>
    <property type="evidence" value="ECO:0007669"/>
    <property type="project" value="TreeGrafter"/>
</dbReference>
<dbReference type="GO" id="GO:0097196">
    <property type="term" value="C:Shu complex"/>
    <property type="evidence" value="ECO:0007669"/>
    <property type="project" value="TreeGrafter"/>
</dbReference>
<evidence type="ECO:0000313" key="3">
    <source>
        <dbReference type="EMBL" id="CAG9791594.1"/>
    </source>
</evidence>
<dbReference type="OrthoDB" id="337581at2759"/>
<dbReference type="PANTHER" id="PTHR28498:SF1">
    <property type="entry name" value="ZINC FINGER SWIM DOMAIN-CONTAINING PROTEIN 7"/>
    <property type="match status" value="1"/>
</dbReference>
<dbReference type="EMBL" id="OU893334">
    <property type="protein sequence ID" value="CAG9791594.1"/>
    <property type="molecule type" value="Genomic_DNA"/>
</dbReference>
<gene>
    <name evidence="3" type="ORF">DIATSA_LOCUS9201</name>
</gene>
<dbReference type="PROSITE" id="PS50966">
    <property type="entry name" value="ZF_SWIM"/>
    <property type="match status" value="1"/>
</dbReference>
<reference evidence="3" key="2">
    <citation type="submission" date="2022-10" db="EMBL/GenBank/DDBJ databases">
        <authorList>
            <consortium name="ENA_rothamsted_submissions"/>
            <consortium name="culmorum"/>
            <person name="King R."/>
        </authorList>
    </citation>
    <scope>NUCLEOTIDE SEQUENCE</scope>
</reference>
<proteinExistence type="predicted"/>
<dbReference type="PANTHER" id="PTHR28498">
    <property type="entry name" value="ZINC FINGER SWIM DOMAIN-CONTAINING PROTEIN 7"/>
    <property type="match status" value="1"/>
</dbReference>
<dbReference type="InterPro" id="IPR007527">
    <property type="entry name" value="Znf_SWIM"/>
</dbReference>
<name>A0A9N9WI00_9NEOP</name>